<dbReference type="EMBL" id="MU001502">
    <property type="protein sequence ID" value="KAF2443445.1"/>
    <property type="molecule type" value="Genomic_DNA"/>
</dbReference>
<evidence type="ECO:0000313" key="9">
    <source>
        <dbReference type="Proteomes" id="UP000799764"/>
    </source>
</evidence>
<proteinExistence type="inferred from homology"/>
<reference evidence="8" key="1">
    <citation type="journal article" date="2020" name="Stud. Mycol.">
        <title>101 Dothideomycetes genomes: a test case for predicting lifestyles and emergence of pathogens.</title>
        <authorList>
            <person name="Haridas S."/>
            <person name="Albert R."/>
            <person name="Binder M."/>
            <person name="Bloem J."/>
            <person name="Labutti K."/>
            <person name="Salamov A."/>
            <person name="Andreopoulos B."/>
            <person name="Baker S."/>
            <person name="Barry K."/>
            <person name="Bills G."/>
            <person name="Bluhm B."/>
            <person name="Cannon C."/>
            <person name="Castanera R."/>
            <person name="Culley D."/>
            <person name="Daum C."/>
            <person name="Ezra D."/>
            <person name="Gonzalez J."/>
            <person name="Henrissat B."/>
            <person name="Kuo A."/>
            <person name="Liang C."/>
            <person name="Lipzen A."/>
            <person name="Lutzoni F."/>
            <person name="Magnuson J."/>
            <person name="Mondo S."/>
            <person name="Nolan M."/>
            <person name="Ohm R."/>
            <person name="Pangilinan J."/>
            <person name="Park H.-J."/>
            <person name="Ramirez L."/>
            <person name="Alfaro M."/>
            <person name="Sun H."/>
            <person name="Tritt A."/>
            <person name="Yoshinaga Y."/>
            <person name="Zwiers L.-H."/>
            <person name="Turgeon B."/>
            <person name="Goodwin S."/>
            <person name="Spatafora J."/>
            <person name="Crous P."/>
            <person name="Grigoriev I."/>
        </authorList>
    </citation>
    <scope>NUCLEOTIDE SEQUENCE</scope>
    <source>
        <strain evidence="8">CBS 690.94</strain>
    </source>
</reference>
<dbReference type="OrthoDB" id="10017208at2759"/>
<sequence>QTAFIEEIVIYGAHYVIKATFLLFYMRLSPTRWFRIAVYAGFALLLSIFLTSLLMILLQCIPFEKILNPMLHPEVTCLSTRVVMLTPPVLNIIIDFYILCLPISTIWGLQMTLRRKITILPVLAFGLISVTVAIIRLPVLVSVSSGTTDSSIDVGKMVIVASFEVQFAIIAVNLPSLKPLWNKFR</sequence>
<keyword evidence="4 6" id="KW-0472">Membrane</keyword>
<dbReference type="InterPro" id="IPR049326">
    <property type="entry name" value="Rhodopsin_dom_fungi"/>
</dbReference>
<evidence type="ECO:0000256" key="3">
    <source>
        <dbReference type="ARBA" id="ARBA00022989"/>
    </source>
</evidence>
<feature type="transmembrane region" description="Helical" evidence="6">
    <location>
        <begin position="117"/>
        <end position="137"/>
    </location>
</feature>
<dbReference type="AlphaFoldDB" id="A0A9P4PG78"/>
<gene>
    <name evidence="8" type="ORF">P171DRAFT_330911</name>
</gene>
<dbReference type="Pfam" id="PF20684">
    <property type="entry name" value="Fung_rhodopsin"/>
    <property type="match status" value="1"/>
</dbReference>
<organism evidence="8 9">
    <name type="scientific">Karstenula rhodostoma CBS 690.94</name>
    <dbReference type="NCBI Taxonomy" id="1392251"/>
    <lineage>
        <taxon>Eukaryota</taxon>
        <taxon>Fungi</taxon>
        <taxon>Dikarya</taxon>
        <taxon>Ascomycota</taxon>
        <taxon>Pezizomycotina</taxon>
        <taxon>Dothideomycetes</taxon>
        <taxon>Pleosporomycetidae</taxon>
        <taxon>Pleosporales</taxon>
        <taxon>Massarineae</taxon>
        <taxon>Didymosphaeriaceae</taxon>
        <taxon>Karstenula</taxon>
    </lineage>
</organism>
<evidence type="ECO:0000256" key="6">
    <source>
        <dbReference type="SAM" id="Phobius"/>
    </source>
</evidence>
<comment type="caution">
    <text evidence="8">The sequence shown here is derived from an EMBL/GenBank/DDBJ whole genome shotgun (WGS) entry which is preliminary data.</text>
</comment>
<evidence type="ECO:0000259" key="7">
    <source>
        <dbReference type="Pfam" id="PF20684"/>
    </source>
</evidence>
<feature type="non-terminal residue" evidence="8">
    <location>
        <position position="1"/>
    </location>
</feature>
<accession>A0A9P4PG78</accession>
<comment type="subcellular location">
    <subcellularLocation>
        <location evidence="1">Membrane</location>
        <topology evidence="1">Multi-pass membrane protein</topology>
    </subcellularLocation>
</comment>
<evidence type="ECO:0000256" key="1">
    <source>
        <dbReference type="ARBA" id="ARBA00004141"/>
    </source>
</evidence>
<dbReference type="PANTHER" id="PTHR33048">
    <property type="entry name" value="PTH11-LIKE INTEGRAL MEMBRANE PROTEIN (AFU_ORTHOLOGUE AFUA_5G11245)"/>
    <property type="match status" value="1"/>
</dbReference>
<name>A0A9P4PG78_9PLEO</name>
<evidence type="ECO:0000313" key="8">
    <source>
        <dbReference type="EMBL" id="KAF2443445.1"/>
    </source>
</evidence>
<keyword evidence="2 6" id="KW-0812">Transmembrane</keyword>
<feature type="transmembrane region" description="Helical" evidence="6">
    <location>
        <begin position="157"/>
        <end position="177"/>
    </location>
</feature>
<feature type="transmembrane region" description="Helical" evidence="6">
    <location>
        <begin position="36"/>
        <end position="58"/>
    </location>
</feature>
<evidence type="ECO:0000256" key="5">
    <source>
        <dbReference type="ARBA" id="ARBA00038359"/>
    </source>
</evidence>
<dbReference type="InterPro" id="IPR052337">
    <property type="entry name" value="SAT4-like"/>
</dbReference>
<dbReference type="PANTHER" id="PTHR33048:SF47">
    <property type="entry name" value="INTEGRAL MEMBRANE PROTEIN-RELATED"/>
    <property type="match status" value="1"/>
</dbReference>
<feature type="domain" description="Rhodopsin" evidence="7">
    <location>
        <begin position="3"/>
        <end position="182"/>
    </location>
</feature>
<evidence type="ECO:0000256" key="4">
    <source>
        <dbReference type="ARBA" id="ARBA00023136"/>
    </source>
</evidence>
<keyword evidence="9" id="KW-1185">Reference proteome</keyword>
<keyword evidence="3 6" id="KW-1133">Transmembrane helix</keyword>
<feature type="non-terminal residue" evidence="8">
    <location>
        <position position="185"/>
    </location>
</feature>
<dbReference type="Proteomes" id="UP000799764">
    <property type="component" value="Unassembled WGS sequence"/>
</dbReference>
<protein>
    <recommendedName>
        <fullName evidence="7">Rhodopsin domain-containing protein</fullName>
    </recommendedName>
</protein>
<comment type="similarity">
    <text evidence="5">Belongs to the SAT4 family.</text>
</comment>
<feature type="transmembrane region" description="Helical" evidence="6">
    <location>
        <begin position="89"/>
        <end position="110"/>
    </location>
</feature>
<dbReference type="GO" id="GO:0016020">
    <property type="term" value="C:membrane"/>
    <property type="evidence" value="ECO:0007669"/>
    <property type="project" value="UniProtKB-SubCell"/>
</dbReference>
<evidence type="ECO:0000256" key="2">
    <source>
        <dbReference type="ARBA" id="ARBA00022692"/>
    </source>
</evidence>